<dbReference type="Proteomes" id="UP000262825">
    <property type="component" value="Unassembled WGS sequence"/>
</dbReference>
<dbReference type="PANTHER" id="PTHR16255">
    <property type="entry name" value="REQUIRED FOR MEIOTIC NUCLEAR DIVISION PROTEIN 1 HOMOLOG"/>
    <property type="match status" value="1"/>
</dbReference>
<dbReference type="GO" id="GO:0005739">
    <property type="term" value="C:mitochondrion"/>
    <property type="evidence" value="ECO:0007669"/>
    <property type="project" value="UniProtKB-ARBA"/>
</dbReference>
<proteinExistence type="inferred from homology"/>
<sequence>MLESKKNNTSIDNKNESSSLKNNSYTQVGVRSLMSRRTPSILVTDSRNIQNRRNAPFAGHAAGLSSMNSKKFFTTSKTTKPKLASTRLEPSMSAPQHSPELPPSSNYSRIMKSHNDINAGLQNIRRASFGDGQNRVPRKLSYSNTKHRKRGSGQLNDISMDSILSDVSDIPSGRPEERLRLPYYGKMYSKFSNPRTSKTSEKLVLIPDDTVTNIGHVGKPVSSYFKKSASLELKKDFSEYARITAYNISDALNLTLLRSFLKKTHEVSPRLYDECLYAPYCLPLLTGKDGFRIRSNLSKTLKDGKTFIDKLIDTSEQRDHHYEYYSGIETVEDKNNNFAINDNNLSSDIKTNNHADVITPKNRALNNVEMAVKTPRDNDAFKKQSISNSNGDGSNINSNRNNTNSNSNSNNNSTTHKTPNSNNSIINSSNNSSNANNDGNTKQLPTSEFDPSEPQFFAEEDPDQDSLSFLAKTQSESPPVLTQSQQLEVELLKRRHAEVFIFNYGVVVFWNFTEDQEKNILADIQFSANYDRMVINPSDQKNIEIEEFAFEYDKNVERPRILNDVITLRSGDHIIKLTLSHAIAQSCKLSKFETRLLPILHTVTKLPRRLALYGRLGMTRQKLLKKFGKLFKLRVDVNLSSNILDTPEFFWSFEPSLDPLYSAMRDYLEIAERVQVLNDKCKVFLEFVDICVDSIAEKNMTRITWWFIVIIFVSVLVSILEILIRYLIIRTNKS</sequence>
<dbReference type="PANTHER" id="PTHR16255:SF4">
    <property type="entry name" value="SPORULATION PROTEIN RMD8"/>
    <property type="match status" value="1"/>
</dbReference>
<evidence type="ECO:0000256" key="3">
    <source>
        <dbReference type="SAM" id="Phobius"/>
    </source>
</evidence>
<comment type="similarity">
    <text evidence="1">Belongs to the RMD1/sif2 family.</text>
</comment>
<organism evidence="5 6">
    <name type="scientific">Saccharomycodes ludwigii</name>
    <dbReference type="NCBI Taxonomy" id="36035"/>
    <lineage>
        <taxon>Eukaryota</taxon>
        <taxon>Fungi</taxon>
        <taxon>Dikarya</taxon>
        <taxon>Ascomycota</taxon>
        <taxon>Saccharomycotina</taxon>
        <taxon>Saccharomycetes</taxon>
        <taxon>Saccharomycodales</taxon>
        <taxon>Saccharomycodaceae</taxon>
        <taxon>Saccharomycodes</taxon>
    </lineage>
</organism>
<evidence type="ECO:0000256" key="1">
    <source>
        <dbReference type="ARBA" id="ARBA00008306"/>
    </source>
</evidence>
<dbReference type="Pfam" id="PF02582">
    <property type="entry name" value="DUF155"/>
    <property type="match status" value="1"/>
</dbReference>
<dbReference type="EMBL" id="UFAJ01000155">
    <property type="protein sequence ID" value="SSD59522.1"/>
    <property type="molecule type" value="Genomic_DNA"/>
</dbReference>
<evidence type="ECO:0000313" key="6">
    <source>
        <dbReference type="Proteomes" id="UP000262825"/>
    </source>
</evidence>
<protein>
    <submittedName>
        <fullName evidence="5">Related to Sporulation protein RMD8</fullName>
    </submittedName>
</protein>
<gene>
    <name evidence="5" type="ORF">SCODWIG_01283</name>
</gene>
<feature type="compositionally biased region" description="Low complexity" evidence="2">
    <location>
        <begin position="385"/>
        <end position="437"/>
    </location>
</feature>
<name>A0A376B4H4_9ASCO</name>
<evidence type="ECO:0000256" key="2">
    <source>
        <dbReference type="SAM" id="MobiDB-lite"/>
    </source>
</evidence>
<feature type="region of interest" description="Disordered" evidence="2">
    <location>
        <begin position="72"/>
        <end position="104"/>
    </location>
</feature>
<dbReference type="InterPro" id="IPR003734">
    <property type="entry name" value="DUF155"/>
</dbReference>
<accession>A0A376B4H4</accession>
<keyword evidence="3" id="KW-0812">Transmembrane</keyword>
<keyword evidence="6" id="KW-1185">Reference proteome</keyword>
<feature type="domain" description="DUF155" evidence="4">
    <location>
        <begin position="499"/>
        <end position="678"/>
    </location>
</feature>
<dbReference type="AlphaFoldDB" id="A0A376B4H4"/>
<keyword evidence="3" id="KW-0472">Membrane</keyword>
<keyword evidence="3" id="KW-1133">Transmembrane helix</keyword>
<dbReference type="InterPro" id="IPR051624">
    <property type="entry name" value="RMD1/Sad1-interacting"/>
</dbReference>
<dbReference type="VEuPathDB" id="FungiDB:SCODWIG_01283"/>
<reference evidence="6" key="1">
    <citation type="submission" date="2018-06" db="EMBL/GenBank/DDBJ databases">
        <authorList>
            <person name="Guldener U."/>
        </authorList>
    </citation>
    <scope>NUCLEOTIDE SEQUENCE [LARGE SCALE GENOMIC DNA]</scope>
    <source>
        <strain evidence="6">UTAD17</strain>
    </source>
</reference>
<feature type="region of interest" description="Disordered" evidence="2">
    <location>
        <begin position="372"/>
        <end position="466"/>
    </location>
</feature>
<evidence type="ECO:0000313" key="5">
    <source>
        <dbReference type="EMBL" id="SSD59522.1"/>
    </source>
</evidence>
<feature type="transmembrane region" description="Helical" evidence="3">
    <location>
        <begin position="705"/>
        <end position="728"/>
    </location>
</feature>
<feature type="region of interest" description="Disordered" evidence="2">
    <location>
        <begin position="1"/>
        <end position="32"/>
    </location>
</feature>
<evidence type="ECO:0000259" key="4">
    <source>
        <dbReference type="Pfam" id="PF02582"/>
    </source>
</evidence>